<keyword evidence="2" id="KW-1185">Reference proteome</keyword>
<reference evidence="1 2" key="1">
    <citation type="submission" date="2011-11" db="EMBL/GenBank/DDBJ databases">
        <title>Whole genome shotgun sequence of Gordonia araii NBRC 100433.</title>
        <authorList>
            <person name="Yoshida Y."/>
            <person name="Hosoyama A."/>
            <person name="Tsuchikane K."/>
            <person name="Katsumata H."/>
            <person name="Yamazaki S."/>
            <person name="Fujita N."/>
        </authorList>
    </citation>
    <scope>NUCLEOTIDE SEQUENCE [LARGE SCALE GENOMIC DNA]</scope>
    <source>
        <strain evidence="1 2">NBRC 100433</strain>
    </source>
</reference>
<comment type="caution">
    <text evidence="1">The sequence shown here is derived from an EMBL/GenBank/DDBJ whole genome shotgun (WGS) entry which is preliminary data.</text>
</comment>
<dbReference type="AlphaFoldDB" id="G7H4D8"/>
<sequence>MVAASGLAALLVLVLAVVLLPRTIDGSGIPSAAELARVKLAAAQLGMVQAPAVKFNGHVDTRGGSEARLDVVAGNTGELAGQVSIGSHEFHVTTVQGRTFLTGDAEAWRSLDPPESPEKLAGRPVELPQNFFGVNLAELAPAQLGKSLDPALLDGKRVTVGTPVVINGRLSTPITSGHITSYVSDPDQAIRAPEPSTSTMPTALGRAGASIQFVDAGGAGAPLPLPEQPRIDRVEMDTLSGKGQSGDKRATFKVDTSRLTPEQAQRFYVDYNSKVKELSEAVNPALRVAAQSSGHFVPSPCGTTSCTVNFQIGNTISASSNVTLQSVYANYTITITAKGGPRR</sequence>
<dbReference type="EMBL" id="BAEE01000061">
    <property type="protein sequence ID" value="GAB10713.1"/>
    <property type="molecule type" value="Genomic_DNA"/>
</dbReference>
<name>G7H4D8_9ACTN</name>
<proteinExistence type="predicted"/>
<accession>G7H4D8</accession>
<dbReference type="STRING" id="1073574.GOARA_061_01530"/>
<dbReference type="Proteomes" id="UP000035088">
    <property type="component" value="Unassembled WGS sequence"/>
</dbReference>
<evidence type="ECO:0000313" key="2">
    <source>
        <dbReference type="Proteomes" id="UP000035088"/>
    </source>
</evidence>
<evidence type="ECO:0000313" key="1">
    <source>
        <dbReference type="EMBL" id="GAB10713.1"/>
    </source>
</evidence>
<organism evidence="1 2">
    <name type="scientific">Gordonia araii NBRC 100433</name>
    <dbReference type="NCBI Taxonomy" id="1073574"/>
    <lineage>
        <taxon>Bacteria</taxon>
        <taxon>Bacillati</taxon>
        <taxon>Actinomycetota</taxon>
        <taxon>Actinomycetes</taxon>
        <taxon>Mycobacteriales</taxon>
        <taxon>Gordoniaceae</taxon>
        <taxon>Gordonia</taxon>
    </lineage>
</organism>
<gene>
    <name evidence="1" type="ORF">GOARA_061_01530</name>
</gene>
<protein>
    <submittedName>
        <fullName evidence="1">Uncharacterized protein</fullName>
    </submittedName>
</protein>